<protein>
    <submittedName>
        <fullName evidence="2">Uncharacterized protein</fullName>
    </submittedName>
</protein>
<evidence type="ECO:0000256" key="1">
    <source>
        <dbReference type="SAM" id="MobiDB-lite"/>
    </source>
</evidence>
<dbReference type="PANTHER" id="PTHR37984">
    <property type="entry name" value="PROTEIN CBG26694"/>
    <property type="match status" value="1"/>
</dbReference>
<gene>
    <name evidence="2" type="ORF">OCBIM_22012101mg</name>
</gene>
<dbReference type="OrthoDB" id="6148119at2759"/>
<dbReference type="InterPro" id="IPR050951">
    <property type="entry name" value="Retrovirus_Pol_polyprotein"/>
</dbReference>
<organism evidence="2">
    <name type="scientific">Octopus bimaculoides</name>
    <name type="common">California two-spotted octopus</name>
    <dbReference type="NCBI Taxonomy" id="37653"/>
    <lineage>
        <taxon>Eukaryota</taxon>
        <taxon>Metazoa</taxon>
        <taxon>Spiralia</taxon>
        <taxon>Lophotrochozoa</taxon>
        <taxon>Mollusca</taxon>
        <taxon>Cephalopoda</taxon>
        <taxon>Coleoidea</taxon>
        <taxon>Octopodiformes</taxon>
        <taxon>Octopoda</taxon>
        <taxon>Incirrata</taxon>
        <taxon>Octopodidae</taxon>
        <taxon>Octopus</taxon>
    </lineage>
</organism>
<proteinExistence type="predicted"/>
<dbReference type="PANTHER" id="PTHR37984:SF7">
    <property type="entry name" value="INTEGRASE CATALYTIC DOMAIN-CONTAINING PROTEIN"/>
    <property type="match status" value="1"/>
</dbReference>
<reference evidence="2" key="1">
    <citation type="submission" date="2015-07" db="EMBL/GenBank/DDBJ databases">
        <title>MeaNS - Measles Nucleotide Surveillance Program.</title>
        <authorList>
            <person name="Tran T."/>
            <person name="Druce J."/>
        </authorList>
    </citation>
    <scope>NUCLEOTIDE SEQUENCE</scope>
    <source>
        <strain evidence="2">UCB-OBI-ISO-001</strain>
        <tissue evidence="2">Gonad</tissue>
    </source>
</reference>
<dbReference type="CDD" id="cd05481">
    <property type="entry name" value="retropepsin_like_LTR_1"/>
    <property type="match status" value="1"/>
</dbReference>
<feature type="region of interest" description="Disordered" evidence="1">
    <location>
        <begin position="404"/>
        <end position="438"/>
    </location>
</feature>
<name>A0A0L8FP40_OCTBM</name>
<sequence>MRRIQQYKFKRSQAKKRINIDLKLKIVTGAQSNILPVNLYKKIFPEHMTQEDKVEEGILTPSDVILTAYGGTRIPQLDKATITGTHKGKITKCSFYFTRTEGPAILGLDTCQKLNIVSINGEVKGAPSKIDRDMPIKNLTKSPARLQRLYSHDKQEMEGLSVKVYHIVNITNTKLEQIKEETSKDEELQLLTQMVIQGWPEKRHQVQSLIREYWAIHDDISVENGILMAGSRIIIPKSMQKEILDKIHQGHLGMKKCKLRAKSVVYWVGHGFIERQVQTVKRTQVKCRETKEDPRLALLSLQATPLRADMKSPTEMLNGRKYKTILPTKIQPPIHQEETRAKLAATQEQAQKYYNKHTQYLPEILGEQHVHTQDPITKTWIPAQVVSRAETPRVYIIETESASVTTPTRTTTPTADDSTNRIRQQHNDTLQTPVQSTRSTRWRPNILPPIRYR</sequence>
<evidence type="ECO:0000313" key="2">
    <source>
        <dbReference type="EMBL" id="KOF66486.1"/>
    </source>
</evidence>
<dbReference type="STRING" id="37653.A0A0L8FP40"/>
<dbReference type="Gene3D" id="1.10.340.70">
    <property type="match status" value="1"/>
</dbReference>
<feature type="compositionally biased region" description="Polar residues" evidence="1">
    <location>
        <begin position="427"/>
        <end position="438"/>
    </location>
</feature>
<accession>A0A0L8FP40</accession>
<feature type="compositionally biased region" description="Low complexity" evidence="1">
    <location>
        <begin position="404"/>
        <end position="417"/>
    </location>
</feature>
<dbReference type="AlphaFoldDB" id="A0A0L8FP40"/>
<dbReference type="EMBL" id="KQ428036">
    <property type="protein sequence ID" value="KOF66486.1"/>
    <property type="molecule type" value="Genomic_DNA"/>
</dbReference>